<dbReference type="Gene3D" id="1.10.3210.10">
    <property type="entry name" value="Hypothetical protein af1432"/>
    <property type="match status" value="1"/>
</dbReference>
<accession>A0A5J5IMU0</accession>
<dbReference type="EMBL" id="VYQF01000001">
    <property type="protein sequence ID" value="KAA9041643.1"/>
    <property type="molecule type" value="Genomic_DNA"/>
</dbReference>
<proteinExistence type="predicted"/>
<protein>
    <submittedName>
        <fullName evidence="2">HD domain-containing protein</fullName>
    </submittedName>
</protein>
<sequence>MVLNTYSPEEKFILQCLEKELPGNLSYHGLHHTLDVFNAAMKIAATENLSAEEIKLLRIAILYHDAGFTAKYKDHEEKGCEMARKNLPSFGYTDGDIKIICGMIMATQIPQTPKTILEKIICDADLDYLGRNDFYEISNTLFEEMKIYNNLHDEKEWNKIQKKFLDKHQYHTEFGKKHREHKKQQYLQEINQLVSSGN</sequence>
<dbReference type="InterPro" id="IPR003607">
    <property type="entry name" value="HD/PDEase_dom"/>
</dbReference>
<name>A0A5J5IMU0_9BACT</name>
<dbReference type="Proteomes" id="UP000326903">
    <property type="component" value="Unassembled WGS sequence"/>
</dbReference>
<evidence type="ECO:0000313" key="3">
    <source>
        <dbReference type="Proteomes" id="UP000326903"/>
    </source>
</evidence>
<dbReference type="InterPro" id="IPR006674">
    <property type="entry name" value="HD_domain"/>
</dbReference>
<feature type="domain" description="HD/PDEase" evidence="1">
    <location>
        <begin position="25"/>
        <end position="138"/>
    </location>
</feature>
<dbReference type="CDD" id="cd00077">
    <property type="entry name" value="HDc"/>
    <property type="match status" value="1"/>
</dbReference>
<evidence type="ECO:0000313" key="2">
    <source>
        <dbReference type="EMBL" id="KAA9041643.1"/>
    </source>
</evidence>
<comment type="caution">
    <text evidence="2">The sequence shown here is derived from an EMBL/GenBank/DDBJ whole genome shotgun (WGS) entry which is preliminary data.</text>
</comment>
<dbReference type="AlphaFoldDB" id="A0A5J5IMU0"/>
<dbReference type="SMART" id="SM00471">
    <property type="entry name" value="HDc"/>
    <property type="match status" value="1"/>
</dbReference>
<evidence type="ECO:0000259" key="1">
    <source>
        <dbReference type="SMART" id="SM00471"/>
    </source>
</evidence>
<keyword evidence="3" id="KW-1185">Reference proteome</keyword>
<reference evidence="2 3" key="1">
    <citation type="submission" date="2019-09" db="EMBL/GenBank/DDBJ databases">
        <title>Draft genome sequence of Ginsengibacter sp. BR5-29.</title>
        <authorList>
            <person name="Im W.-T."/>
        </authorList>
    </citation>
    <scope>NUCLEOTIDE SEQUENCE [LARGE SCALE GENOMIC DNA]</scope>
    <source>
        <strain evidence="2 3">BR5-29</strain>
    </source>
</reference>
<dbReference type="SUPFAM" id="SSF109604">
    <property type="entry name" value="HD-domain/PDEase-like"/>
    <property type="match status" value="1"/>
</dbReference>
<gene>
    <name evidence="2" type="ORF">FW778_06370</name>
</gene>
<organism evidence="2 3">
    <name type="scientific">Ginsengibacter hankyongi</name>
    <dbReference type="NCBI Taxonomy" id="2607284"/>
    <lineage>
        <taxon>Bacteria</taxon>
        <taxon>Pseudomonadati</taxon>
        <taxon>Bacteroidota</taxon>
        <taxon>Chitinophagia</taxon>
        <taxon>Chitinophagales</taxon>
        <taxon>Chitinophagaceae</taxon>
        <taxon>Ginsengibacter</taxon>
    </lineage>
</organism>
<dbReference type="Pfam" id="PF01966">
    <property type="entry name" value="HD"/>
    <property type="match status" value="1"/>
</dbReference>